<dbReference type="GO" id="GO:0005737">
    <property type="term" value="C:cytoplasm"/>
    <property type="evidence" value="ECO:0007669"/>
    <property type="project" value="TreeGrafter"/>
</dbReference>
<keyword evidence="1" id="KW-0346">Stress response</keyword>
<feature type="domain" description="DJ-1/PfpI" evidence="4">
    <location>
        <begin position="85"/>
        <end position="224"/>
    </location>
</feature>
<evidence type="ECO:0000256" key="1">
    <source>
        <dbReference type="ARBA" id="ARBA00023016"/>
    </source>
</evidence>
<dbReference type="InterPro" id="IPR029062">
    <property type="entry name" value="Class_I_gatase-like"/>
</dbReference>
<evidence type="ECO:0000259" key="4">
    <source>
        <dbReference type="Pfam" id="PF01965"/>
    </source>
</evidence>
<dbReference type="PANTHER" id="PTHR48094">
    <property type="entry name" value="PROTEIN/NUCLEIC ACID DEGLYCASE DJ-1-RELATED"/>
    <property type="match status" value="1"/>
</dbReference>
<accession>A0A2S7MC36</accession>
<name>A0A2S7MC36_ENTFC</name>
<gene>
    <name evidence="5" type="ORF">P6Z85_14535</name>
</gene>
<evidence type="ECO:0000313" key="5">
    <source>
        <dbReference type="EMBL" id="MDT2371324.1"/>
    </source>
</evidence>
<sequence length="227" mass="25720">MKKILIVETNVNQYKGTNKATGLWLGETVEFLAEIYKYQFEADFVSPLGGYVPIDPRSMRNLDSDVIDLYSNKAFIEKGLRNTLSPANVKSKDYTAIYFTGGGGHGVMWDFPENSALQKIASDIYESNGYVLFVCHGIAGLFNIRLANNDYLIANKKLTGFTKAEELLAMKSKVVPFDNEEMTVRRKGYFIKKRFFKSHVVKDGHLITGQNPYSTRELARTFIKEVI</sequence>
<reference evidence="5" key="1">
    <citation type="submission" date="2023-03" db="EMBL/GenBank/DDBJ databases">
        <authorList>
            <person name="Shen W."/>
            <person name="Cai J."/>
        </authorList>
    </citation>
    <scope>NUCLEOTIDE SEQUENCE</scope>
    <source>
        <strain evidence="5">B1010-2</strain>
    </source>
</reference>
<comment type="similarity">
    <text evidence="3">Belongs to the peptidase C56 family. HSP31-like subfamily.</text>
</comment>
<dbReference type="PANTHER" id="PTHR48094:SF11">
    <property type="entry name" value="GLUTATHIONE-INDEPENDENT GLYOXALASE HSP31-RELATED"/>
    <property type="match status" value="1"/>
</dbReference>
<dbReference type="GO" id="GO:0019172">
    <property type="term" value="F:glyoxalase III activity"/>
    <property type="evidence" value="ECO:0007669"/>
    <property type="project" value="TreeGrafter"/>
</dbReference>
<dbReference type="Gene3D" id="3.40.50.880">
    <property type="match status" value="1"/>
</dbReference>
<evidence type="ECO:0000256" key="2">
    <source>
        <dbReference type="ARBA" id="ARBA00023239"/>
    </source>
</evidence>
<keyword evidence="2" id="KW-0456">Lyase</keyword>
<comment type="caution">
    <text evidence="5">The sequence shown here is derived from an EMBL/GenBank/DDBJ whole genome shotgun (WGS) entry which is preliminary data.</text>
</comment>
<dbReference type="SUPFAM" id="SSF52317">
    <property type="entry name" value="Class I glutamine amidotransferase-like"/>
    <property type="match status" value="1"/>
</dbReference>
<dbReference type="RefSeq" id="WP_002330163.1">
    <property type="nucleotide sequence ID" value="NZ_CAACXR010000001.1"/>
</dbReference>
<dbReference type="InterPro" id="IPR002818">
    <property type="entry name" value="DJ-1/PfpI"/>
</dbReference>
<evidence type="ECO:0000313" key="6">
    <source>
        <dbReference type="Proteomes" id="UP001260956"/>
    </source>
</evidence>
<protein>
    <submittedName>
        <fullName evidence="5">Type 1 glutamine amidotransferase domain-containing protein</fullName>
    </submittedName>
</protein>
<proteinExistence type="inferred from homology"/>
<evidence type="ECO:0000256" key="3">
    <source>
        <dbReference type="ARBA" id="ARBA00038493"/>
    </source>
</evidence>
<dbReference type="Pfam" id="PF01965">
    <property type="entry name" value="DJ-1_PfpI"/>
    <property type="match status" value="1"/>
</dbReference>
<dbReference type="InterPro" id="IPR050325">
    <property type="entry name" value="Prot/Nucl_acid_deglycase"/>
</dbReference>
<dbReference type="AlphaFoldDB" id="A0A2S7MC36"/>
<dbReference type="Proteomes" id="UP001260956">
    <property type="component" value="Unassembled WGS sequence"/>
</dbReference>
<dbReference type="EMBL" id="JARPTX010000116">
    <property type="protein sequence ID" value="MDT2371324.1"/>
    <property type="molecule type" value="Genomic_DNA"/>
</dbReference>
<keyword evidence="5" id="KW-0315">Glutamine amidotransferase</keyword>
<dbReference type="GO" id="GO:0019243">
    <property type="term" value="P:methylglyoxal catabolic process to D-lactate via S-lactoyl-glutathione"/>
    <property type="evidence" value="ECO:0007669"/>
    <property type="project" value="TreeGrafter"/>
</dbReference>
<dbReference type="CDD" id="cd03141">
    <property type="entry name" value="GATase1_Hsp31_like"/>
    <property type="match status" value="1"/>
</dbReference>
<organism evidence="5 6">
    <name type="scientific">Enterococcus faecium</name>
    <name type="common">Streptococcus faecium</name>
    <dbReference type="NCBI Taxonomy" id="1352"/>
    <lineage>
        <taxon>Bacteria</taxon>
        <taxon>Bacillati</taxon>
        <taxon>Bacillota</taxon>
        <taxon>Bacilli</taxon>
        <taxon>Lactobacillales</taxon>
        <taxon>Enterococcaceae</taxon>
        <taxon>Enterococcus</taxon>
    </lineage>
</organism>